<dbReference type="GO" id="GO:0003677">
    <property type="term" value="F:DNA binding"/>
    <property type="evidence" value="ECO:0007669"/>
    <property type="project" value="UniProtKB-UniRule"/>
</dbReference>
<dbReference type="SUPFAM" id="SSF46689">
    <property type="entry name" value="Homeodomain-like"/>
    <property type="match status" value="1"/>
</dbReference>
<evidence type="ECO:0000313" key="5">
    <source>
        <dbReference type="Proteomes" id="UP000247591"/>
    </source>
</evidence>
<proteinExistence type="predicted"/>
<dbReference type="InterPro" id="IPR050624">
    <property type="entry name" value="HTH-type_Tx_Regulator"/>
</dbReference>
<dbReference type="Proteomes" id="UP000247591">
    <property type="component" value="Unassembled WGS sequence"/>
</dbReference>
<organism evidence="4 5">
    <name type="scientific">Williamsia limnetica</name>
    <dbReference type="NCBI Taxonomy" id="882452"/>
    <lineage>
        <taxon>Bacteria</taxon>
        <taxon>Bacillati</taxon>
        <taxon>Actinomycetota</taxon>
        <taxon>Actinomycetes</taxon>
        <taxon>Mycobacteriales</taxon>
        <taxon>Nocardiaceae</taxon>
        <taxon>Williamsia</taxon>
    </lineage>
</organism>
<dbReference type="PROSITE" id="PS50977">
    <property type="entry name" value="HTH_TETR_2"/>
    <property type="match status" value="1"/>
</dbReference>
<keyword evidence="1 2" id="KW-0238">DNA-binding</keyword>
<comment type="caution">
    <text evidence="4">The sequence shown here is derived from an EMBL/GenBank/DDBJ whole genome shotgun (WGS) entry which is preliminary data.</text>
</comment>
<reference evidence="4 5" key="1">
    <citation type="submission" date="2018-06" db="EMBL/GenBank/DDBJ databases">
        <title>Genomic Encyclopedia of Type Strains, Phase IV (KMG-IV): sequencing the most valuable type-strain genomes for metagenomic binning, comparative biology and taxonomic classification.</title>
        <authorList>
            <person name="Goeker M."/>
        </authorList>
    </citation>
    <scope>NUCLEOTIDE SEQUENCE [LARGE SCALE GENOMIC DNA]</scope>
    <source>
        <strain evidence="4 5">DSM 45521</strain>
    </source>
</reference>
<dbReference type="EMBL" id="QJSP01000005">
    <property type="protein sequence ID" value="PYE18065.1"/>
    <property type="molecule type" value="Genomic_DNA"/>
</dbReference>
<dbReference type="Gene3D" id="1.10.357.10">
    <property type="entry name" value="Tetracycline Repressor, domain 2"/>
    <property type="match status" value="1"/>
</dbReference>
<feature type="domain" description="HTH tetR-type" evidence="3">
    <location>
        <begin position="21"/>
        <end position="81"/>
    </location>
</feature>
<evidence type="ECO:0000256" key="2">
    <source>
        <dbReference type="PROSITE-ProRule" id="PRU00335"/>
    </source>
</evidence>
<dbReference type="PANTHER" id="PTHR43479">
    <property type="entry name" value="ACREF/ENVCD OPERON REPRESSOR-RELATED"/>
    <property type="match status" value="1"/>
</dbReference>
<evidence type="ECO:0000256" key="1">
    <source>
        <dbReference type="ARBA" id="ARBA00023125"/>
    </source>
</evidence>
<accession>A0A318RRC0</accession>
<evidence type="ECO:0000313" key="4">
    <source>
        <dbReference type="EMBL" id="PYE18065.1"/>
    </source>
</evidence>
<dbReference type="InterPro" id="IPR009057">
    <property type="entry name" value="Homeodomain-like_sf"/>
</dbReference>
<evidence type="ECO:0000259" key="3">
    <source>
        <dbReference type="PROSITE" id="PS50977"/>
    </source>
</evidence>
<name>A0A318RRC0_WILLI</name>
<dbReference type="PANTHER" id="PTHR43479:SF11">
    <property type="entry name" value="ACREF_ENVCD OPERON REPRESSOR-RELATED"/>
    <property type="match status" value="1"/>
</dbReference>
<dbReference type="InterPro" id="IPR001647">
    <property type="entry name" value="HTH_TetR"/>
</dbReference>
<protein>
    <submittedName>
        <fullName evidence="4">TetR family transcriptional regulator</fullName>
    </submittedName>
</protein>
<sequence length="213" mass="22633">MGHMPDPMRPYGGENGADRVKRRRAALVDAALDIMGSPDGGAISVRGVCRQAGLTARYFYESFTDVDDLVGTTYDVVVLDIAESAQAAVAAGGSSPKDQIRSAVGAIVRRIDSDRRRGRILFSQTLLSGKLASKRMDAAMMFAALTIQTSGTHFEGAAVQGAAHFYVGGLGQVLSAWIDGRIDCSDEELIDLCVTMMYGAVVELLPQNVTGVE</sequence>
<feature type="DNA-binding region" description="H-T-H motif" evidence="2">
    <location>
        <begin position="44"/>
        <end position="63"/>
    </location>
</feature>
<keyword evidence="5" id="KW-1185">Reference proteome</keyword>
<dbReference type="AlphaFoldDB" id="A0A318RRC0"/>
<gene>
    <name evidence="4" type="ORF">DFR67_105210</name>
</gene>